<feature type="region of interest" description="Disordered" evidence="1">
    <location>
        <begin position="1"/>
        <end position="39"/>
    </location>
</feature>
<evidence type="ECO:0000256" key="1">
    <source>
        <dbReference type="SAM" id="MobiDB-lite"/>
    </source>
</evidence>
<sequence length="39" mass="4069">MAGTIDGPRAIRPKAAAAAEGHRMSSLDRTPSTSQATRM</sequence>
<proteinExistence type="predicted"/>
<feature type="compositionally biased region" description="Polar residues" evidence="1">
    <location>
        <begin position="27"/>
        <end position="39"/>
    </location>
</feature>
<dbReference type="EMBL" id="MLJW01008867">
    <property type="protein sequence ID" value="OIQ63598.1"/>
    <property type="molecule type" value="Genomic_DNA"/>
</dbReference>
<protein>
    <submittedName>
        <fullName evidence="2">Uncharacterized protein</fullName>
    </submittedName>
</protein>
<name>A0A1J5NXT8_9ZZZZ</name>
<accession>A0A1J5NXT8</accession>
<dbReference type="AlphaFoldDB" id="A0A1J5NXT8"/>
<evidence type="ECO:0000313" key="2">
    <source>
        <dbReference type="EMBL" id="OIQ63598.1"/>
    </source>
</evidence>
<gene>
    <name evidence="2" type="ORF">GALL_548620</name>
</gene>
<reference evidence="2" key="1">
    <citation type="submission" date="2016-10" db="EMBL/GenBank/DDBJ databases">
        <title>Sequence of Gallionella enrichment culture.</title>
        <authorList>
            <person name="Poehlein A."/>
            <person name="Muehling M."/>
            <person name="Daniel R."/>
        </authorList>
    </citation>
    <scope>NUCLEOTIDE SEQUENCE</scope>
</reference>
<comment type="caution">
    <text evidence="2">The sequence shown here is derived from an EMBL/GenBank/DDBJ whole genome shotgun (WGS) entry which is preliminary data.</text>
</comment>
<organism evidence="2">
    <name type="scientific">mine drainage metagenome</name>
    <dbReference type="NCBI Taxonomy" id="410659"/>
    <lineage>
        <taxon>unclassified sequences</taxon>
        <taxon>metagenomes</taxon>
        <taxon>ecological metagenomes</taxon>
    </lineage>
</organism>